<reference evidence="14 15" key="1">
    <citation type="journal article" date="2007" name="Nature">
        <title>Evolution of genes and genomes on the Drosophila phylogeny.</title>
        <authorList>
            <consortium name="Drosophila 12 Genomes Consortium"/>
            <person name="Clark A.G."/>
            <person name="Eisen M.B."/>
            <person name="Smith D.R."/>
            <person name="Bergman C.M."/>
            <person name="Oliver B."/>
            <person name="Markow T.A."/>
            <person name="Kaufman T.C."/>
            <person name="Kellis M."/>
            <person name="Gelbart W."/>
            <person name="Iyer V.N."/>
            <person name="Pollard D.A."/>
            <person name="Sackton T.B."/>
            <person name="Larracuente A.M."/>
            <person name="Singh N.D."/>
            <person name="Abad J.P."/>
            <person name="Abt D.N."/>
            <person name="Adryan B."/>
            <person name="Aguade M."/>
            <person name="Akashi H."/>
            <person name="Anderson W.W."/>
            <person name="Aquadro C.F."/>
            <person name="Ardell D.H."/>
            <person name="Arguello R."/>
            <person name="Artieri C.G."/>
            <person name="Barbash D.A."/>
            <person name="Barker D."/>
            <person name="Barsanti P."/>
            <person name="Batterham P."/>
            <person name="Batzoglou S."/>
            <person name="Begun D."/>
            <person name="Bhutkar A."/>
            <person name="Blanco E."/>
            <person name="Bosak S.A."/>
            <person name="Bradley R.K."/>
            <person name="Brand A.D."/>
            <person name="Brent M.R."/>
            <person name="Brooks A.N."/>
            <person name="Brown R.H."/>
            <person name="Butlin R.K."/>
            <person name="Caggese C."/>
            <person name="Calvi B.R."/>
            <person name="Bernardo de Carvalho A."/>
            <person name="Caspi A."/>
            <person name="Castrezana S."/>
            <person name="Celniker S.E."/>
            <person name="Chang J.L."/>
            <person name="Chapple C."/>
            <person name="Chatterji S."/>
            <person name="Chinwalla A."/>
            <person name="Civetta A."/>
            <person name="Clifton S.W."/>
            <person name="Comeron J.M."/>
            <person name="Costello J.C."/>
            <person name="Coyne J.A."/>
            <person name="Daub J."/>
            <person name="David R.G."/>
            <person name="Delcher A.L."/>
            <person name="Delehaunty K."/>
            <person name="Do C.B."/>
            <person name="Ebling H."/>
            <person name="Edwards K."/>
            <person name="Eickbush T."/>
            <person name="Evans J.D."/>
            <person name="Filipski A."/>
            <person name="Findeiss S."/>
            <person name="Freyhult E."/>
            <person name="Fulton L."/>
            <person name="Fulton R."/>
            <person name="Garcia A.C."/>
            <person name="Gardiner A."/>
            <person name="Garfield D.A."/>
            <person name="Garvin B.E."/>
            <person name="Gibson G."/>
            <person name="Gilbert D."/>
            <person name="Gnerre S."/>
            <person name="Godfrey J."/>
            <person name="Good R."/>
            <person name="Gotea V."/>
            <person name="Gravely B."/>
            <person name="Greenberg A.J."/>
            <person name="Griffiths-Jones S."/>
            <person name="Gross S."/>
            <person name="Guigo R."/>
            <person name="Gustafson E.A."/>
            <person name="Haerty W."/>
            <person name="Hahn M.W."/>
            <person name="Halligan D.L."/>
            <person name="Halpern A.L."/>
            <person name="Halter G.M."/>
            <person name="Han M.V."/>
            <person name="Heger A."/>
            <person name="Hillier L."/>
            <person name="Hinrichs A.S."/>
            <person name="Holmes I."/>
            <person name="Hoskins R.A."/>
            <person name="Hubisz M.J."/>
            <person name="Hultmark D."/>
            <person name="Huntley M.A."/>
            <person name="Jaffe D.B."/>
            <person name="Jagadeeshan S."/>
            <person name="Jeck W.R."/>
            <person name="Johnson J."/>
            <person name="Jones C.D."/>
            <person name="Jordan W.C."/>
            <person name="Karpen G.H."/>
            <person name="Kataoka E."/>
            <person name="Keightley P.D."/>
            <person name="Kheradpour P."/>
            <person name="Kirkness E.F."/>
            <person name="Koerich L.B."/>
            <person name="Kristiansen K."/>
            <person name="Kudrna D."/>
            <person name="Kulathinal R.J."/>
            <person name="Kumar S."/>
            <person name="Kwok R."/>
            <person name="Lander E."/>
            <person name="Langley C.H."/>
            <person name="Lapoint R."/>
            <person name="Lazzaro B.P."/>
            <person name="Lee S.J."/>
            <person name="Levesque L."/>
            <person name="Li R."/>
            <person name="Lin C.F."/>
            <person name="Lin M.F."/>
            <person name="Lindblad-Toh K."/>
            <person name="Llopart A."/>
            <person name="Long M."/>
            <person name="Low L."/>
            <person name="Lozovsky E."/>
            <person name="Lu J."/>
            <person name="Luo M."/>
            <person name="Machado C.A."/>
            <person name="Makalowski W."/>
            <person name="Marzo M."/>
            <person name="Matsuda M."/>
            <person name="Matzkin L."/>
            <person name="McAllister B."/>
            <person name="McBride C.S."/>
            <person name="McKernan B."/>
            <person name="McKernan K."/>
            <person name="Mendez-Lago M."/>
            <person name="Minx P."/>
            <person name="Mollenhauer M.U."/>
            <person name="Montooth K."/>
            <person name="Mount S.M."/>
            <person name="Mu X."/>
            <person name="Myers E."/>
            <person name="Negre B."/>
            <person name="Newfeld S."/>
            <person name="Nielsen R."/>
            <person name="Noor M.A."/>
            <person name="O'Grady P."/>
            <person name="Pachter L."/>
            <person name="Papaceit M."/>
            <person name="Parisi M.J."/>
            <person name="Parisi M."/>
            <person name="Parts L."/>
            <person name="Pedersen J.S."/>
            <person name="Pesole G."/>
            <person name="Phillippy A.M."/>
            <person name="Ponting C.P."/>
            <person name="Pop M."/>
            <person name="Porcelli D."/>
            <person name="Powell J.R."/>
            <person name="Prohaska S."/>
            <person name="Pruitt K."/>
            <person name="Puig M."/>
            <person name="Quesneville H."/>
            <person name="Ram K.R."/>
            <person name="Rand D."/>
            <person name="Rasmussen M.D."/>
            <person name="Reed L.K."/>
            <person name="Reenan R."/>
            <person name="Reily A."/>
            <person name="Remington K.A."/>
            <person name="Rieger T.T."/>
            <person name="Ritchie M.G."/>
            <person name="Robin C."/>
            <person name="Rogers Y.H."/>
            <person name="Rohde C."/>
            <person name="Rozas J."/>
            <person name="Rubenfield M.J."/>
            <person name="Ruiz A."/>
            <person name="Russo S."/>
            <person name="Salzberg S.L."/>
            <person name="Sanchez-Gracia A."/>
            <person name="Saranga D.J."/>
            <person name="Sato H."/>
            <person name="Schaeffer S.W."/>
            <person name="Schatz M.C."/>
            <person name="Schlenke T."/>
            <person name="Schwartz R."/>
            <person name="Segarra C."/>
            <person name="Singh R.S."/>
            <person name="Sirot L."/>
            <person name="Sirota M."/>
            <person name="Sisneros N.B."/>
            <person name="Smith C.D."/>
            <person name="Smith T.F."/>
            <person name="Spieth J."/>
            <person name="Stage D.E."/>
            <person name="Stark A."/>
            <person name="Stephan W."/>
            <person name="Strausberg R.L."/>
            <person name="Strempel S."/>
            <person name="Sturgill D."/>
            <person name="Sutton G."/>
            <person name="Sutton G.G."/>
            <person name="Tao W."/>
            <person name="Teichmann S."/>
            <person name="Tobari Y.N."/>
            <person name="Tomimura Y."/>
            <person name="Tsolas J.M."/>
            <person name="Valente V.L."/>
            <person name="Venter E."/>
            <person name="Venter J.C."/>
            <person name="Vicario S."/>
            <person name="Vieira F.G."/>
            <person name="Vilella A.J."/>
            <person name="Villasante A."/>
            <person name="Walenz B."/>
            <person name="Wang J."/>
            <person name="Wasserman M."/>
            <person name="Watts T."/>
            <person name="Wilson D."/>
            <person name="Wilson R.K."/>
            <person name="Wing R.A."/>
            <person name="Wolfner M.F."/>
            <person name="Wong A."/>
            <person name="Wong G.K."/>
            <person name="Wu C.I."/>
            <person name="Wu G."/>
            <person name="Yamamoto D."/>
            <person name="Yang H.P."/>
            <person name="Yang S.P."/>
            <person name="Yorke J.A."/>
            <person name="Yoshida K."/>
            <person name="Zdobnov E."/>
            <person name="Zhang P."/>
            <person name="Zhang Y."/>
            <person name="Zimin A.V."/>
            <person name="Baldwin J."/>
            <person name="Abdouelleil A."/>
            <person name="Abdulkadir J."/>
            <person name="Abebe A."/>
            <person name="Abera B."/>
            <person name="Abreu J."/>
            <person name="Acer S.C."/>
            <person name="Aftuck L."/>
            <person name="Alexander A."/>
            <person name="An P."/>
            <person name="Anderson E."/>
            <person name="Anderson S."/>
            <person name="Arachi H."/>
            <person name="Azer M."/>
            <person name="Bachantsang P."/>
            <person name="Barry A."/>
            <person name="Bayul T."/>
            <person name="Berlin A."/>
            <person name="Bessette D."/>
            <person name="Bloom T."/>
            <person name="Blye J."/>
            <person name="Boguslavskiy L."/>
            <person name="Bonnet C."/>
            <person name="Boukhgalter B."/>
            <person name="Bourzgui I."/>
            <person name="Brown A."/>
            <person name="Cahill P."/>
            <person name="Channer S."/>
            <person name="Cheshatsang Y."/>
            <person name="Chuda L."/>
            <person name="Citroen M."/>
            <person name="Collymore A."/>
            <person name="Cooke P."/>
            <person name="Costello M."/>
            <person name="D'Aco K."/>
            <person name="Daza R."/>
            <person name="De Haan G."/>
            <person name="DeGray S."/>
            <person name="DeMaso C."/>
            <person name="Dhargay N."/>
            <person name="Dooley K."/>
            <person name="Dooley E."/>
            <person name="Doricent M."/>
            <person name="Dorje P."/>
            <person name="Dorjee K."/>
            <person name="Dupes A."/>
            <person name="Elong R."/>
            <person name="Falk J."/>
            <person name="Farina A."/>
            <person name="Faro S."/>
            <person name="Ferguson D."/>
            <person name="Fisher S."/>
            <person name="Foley C.D."/>
            <person name="Franke A."/>
            <person name="Friedrich D."/>
            <person name="Gadbois L."/>
            <person name="Gearin G."/>
            <person name="Gearin C.R."/>
            <person name="Giannoukos G."/>
            <person name="Goode T."/>
            <person name="Graham J."/>
            <person name="Grandbois E."/>
            <person name="Grewal S."/>
            <person name="Gyaltsen K."/>
            <person name="Hafez N."/>
            <person name="Hagos B."/>
            <person name="Hall J."/>
            <person name="Henson C."/>
            <person name="Hollinger A."/>
            <person name="Honan T."/>
            <person name="Huard M.D."/>
            <person name="Hughes L."/>
            <person name="Hurhula B."/>
            <person name="Husby M.E."/>
            <person name="Kamat A."/>
            <person name="Kanga B."/>
            <person name="Kashin S."/>
            <person name="Khazanovich D."/>
            <person name="Kisner P."/>
            <person name="Lance K."/>
            <person name="Lara M."/>
            <person name="Lee W."/>
            <person name="Lennon N."/>
            <person name="Letendre F."/>
            <person name="LeVine R."/>
            <person name="Lipovsky A."/>
            <person name="Liu X."/>
            <person name="Liu J."/>
            <person name="Liu S."/>
            <person name="Lokyitsang T."/>
            <person name="Lokyitsang Y."/>
            <person name="Lubonja R."/>
            <person name="Lui A."/>
            <person name="MacDonald P."/>
            <person name="Magnisalis V."/>
            <person name="Maru K."/>
            <person name="Matthews C."/>
            <person name="McCusker W."/>
            <person name="McDonough S."/>
            <person name="Mehta T."/>
            <person name="Meldrim J."/>
            <person name="Meneus L."/>
            <person name="Mihai O."/>
            <person name="Mihalev A."/>
            <person name="Mihova T."/>
            <person name="Mittelman R."/>
            <person name="Mlenga V."/>
            <person name="Montmayeur A."/>
            <person name="Mulrain L."/>
            <person name="Navidi A."/>
            <person name="Naylor J."/>
            <person name="Negash T."/>
            <person name="Nguyen T."/>
            <person name="Nguyen N."/>
            <person name="Nicol R."/>
            <person name="Norbu C."/>
            <person name="Norbu N."/>
            <person name="Novod N."/>
            <person name="O'Neill B."/>
            <person name="Osman S."/>
            <person name="Markiewicz E."/>
            <person name="Oyono O.L."/>
            <person name="Patti C."/>
            <person name="Phunkhang P."/>
            <person name="Pierre F."/>
            <person name="Priest M."/>
            <person name="Raghuraman S."/>
            <person name="Rege F."/>
            <person name="Reyes R."/>
            <person name="Rise C."/>
            <person name="Rogov P."/>
            <person name="Ross K."/>
            <person name="Ryan E."/>
            <person name="Settipalli S."/>
            <person name="Shea T."/>
            <person name="Sherpa N."/>
            <person name="Shi L."/>
            <person name="Shih D."/>
            <person name="Sparrow T."/>
            <person name="Spaulding J."/>
            <person name="Stalker J."/>
            <person name="Stange-Thomann N."/>
            <person name="Stavropoulos S."/>
            <person name="Stone C."/>
            <person name="Strader C."/>
            <person name="Tesfaye S."/>
            <person name="Thomson T."/>
            <person name="Thoulutsang Y."/>
            <person name="Thoulutsang D."/>
            <person name="Topham K."/>
            <person name="Topping I."/>
            <person name="Tsamla T."/>
            <person name="Vassiliev H."/>
            <person name="Vo A."/>
            <person name="Wangchuk T."/>
            <person name="Wangdi T."/>
            <person name="Weiand M."/>
            <person name="Wilkinson J."/>
            <person name="Wilson A."/>
            <person name="Yadav S."/>
            <person name="Young G."/>
            <person name="Yu Q."/>
            <person name="Zembek L."/>
            <person name="Zhong D."/>
            <person name="Zimmer A."/>
            <person name="Zwirko Z."/>
            <person name="Jaffe D.B."/>
            <person name="Alvarez P."/>
            <person name="Brockman W."/>
            <person name="Butler J."/>
            <person name="Chin C."/>
            <person name="Gnerre S."/>
            <person name="Grabherr M."/>
            <person name="Kleber M."/>
            <person name="Mauceli E."/>
            <person name="MacCallum I."/>
        </authorList>
    </citation>
    <scope>NUCLEOTIDE SEQUENCE [LARGE SCALE GENOMIC DNA]</scope>
    <source>
        <strain evidence="15">Tucson 14030-0811.24</strain>
    </source>
</reference>
<keyword evidence="10 12" id="KW-0472">Membrane</keyword>
<comment type="subcellular location">
    <subcellularLocation>
        <location evidence="1 12">Endoplasmic reticulum membrane</location>
        <topology evidence="1 12">Multi-pass membrane protein</topology>
    </subcellularLocation>
</comment>
<proteinExistence type="inferred from homology"/>
<dbReference type="Pfam" id="PF01663">
    <property type="entry name" value="Phosphodiest"/>
    <property type="match status" value="1"/>
</dbReference>
<evidence type="ECO:0000256" key="7">
    <source>
        <dbReference type="ARBA" id="ARBA00022692"/>
    </source>
</evidence>
<feature type="transmembrane region" description="Helical" evidence="12">
    <location>
        <begin position="821"/>
        <end position="845"/>
    </location>
</feature>
<dbReference type="PhylomeDB" id="B4NAV8"/>
<dbReference type="OMA" id="CAPTMTR"/>
<dbReference type="InterPro" id="IPR037671">
    <property type="entry name" value="PIGN_N"/>
</dbReference>
<comment type="function">
    <text evidence="12">Ethanolamine phosphate transferase involved in glycosylphosphatidylinositol-anchor biosynthesis. Transfers ethanolamine phosphate to the first alpha-1,4-linked mannose of the glycosylphosphatidylinositol precursor of GPI-anchor.</text>
</comment>
<dbReference type="GO" id="GO:0051377">
    <property type="term" value="F:mannose-ethanolamine phosphotransferase activity"/>
    <property type="evidence" value="ECO:0007669"/>
    <property type="project" value="UniProtKB-UniRule"/>
</dbReference>
<dbReference type="KEGG" id="dwi:6648080"/>
<dbReference type="eggNOG" id="KOG2124">
    <property type="taxonomic scope" value="Eukaryota"/>
</dbReference>
<keyword evidence="5 12" id="KW-0337">GPI-anchor biosynthesis</keyword>
<evidence type="ECO:0000256" key="3">
    <source>
        <dbReference type="ARBA" id="ARBA00008400"/>
    </source>
</evidence>
<feature type="transmembrane region" description="Helical" evidence="12">
    <location>
        <begin position="506"/>
        <end position="528"/>
    </location>
</feature>
<gene>
    <name evidence="14" type="primary">Dwil\GK19203</name>
    <name evidence="14" type="ORF">Dwil_GK19203</name>
</gene>
<dbReference type="SUPFAM" id="SSF53649">
    <property type="entry name" value="Alkaline phosphatase-like"/>
    <property type="match status" value="1"/>
</dbReference>
<evidence type="ECO:0000259" key="13">
    <source>
        <dbReference type="Pfam" id="PF04987"/>
    </source>
</evidence>
<dbReference type="GO" id="GO:0005789">
    <property type="term" value="C:endoplasmic reticulum membrane"/>
    <property type="evidence" value="ECO:0007669"/>
    <property type="project" value="UniProtKB-SubCell"/>
</dbReference>
<name>B4NAV8_DROWI</name>
<dbReference type="CDD" id="cd16020">
    <property type="entry name" value="GPI_EPT_1"/>
    <property type="match status" value="1"/>
</dbReference>
<dbReference type="STRING" id="7260.B4NAV8"/>
<evidence type="ECO:0000256" key="11">
    <source>
        <dbReference type="ARBA" id="ARBA00023180"/>
    </source>
</evidence>
<feature type="transmembrane region" description="Helical" evidence="12">
    <location>
        <begin position="418"/>
        <end position="439"/>
    </location>
</feature>
<comment type="similarity">
    <text evidence="3 12">Belongs to the PIGG/PIGN/PIGO family. PIGN subfamily.</text>
</comment>
<evidence type="ECO:0000256" key="5">
    <source>
        <dbReference type="ARBA" id="ARBA00022502"/>
    </source>
</evidence>
<feature type="domain" description="GPI ethanolamine phosphate transferase 1 C-terminal" evidence="13">
    <location>
        <begin position="410"/>
        <end position="813"/>
    </location>
</feature>
<feature type="transmembrane region" description="Helical" evidence="12">
    <location>
        <begin position="556"/>
        <end position="576"/>
    </location>
</feature>
<feature type="transmembrane region" description="Helical" evidence="12">
    <location>
        <begin position="664"/>
        <end position="688"/>
    </location>
</feature>
<evidence type="ECO:0000256" key="12">
    <source>
        <dbReference type="RuleBase" id="RU367138"/>
    </source>
</evidence>
<evidence type="ECO:0000256" key="4">
    <source>
        <dbReference type="ARBA" id="ARBA00020831"/>
    </source>
</evidence>
<comment type="pathway">
    <text evidence="2 12">Glycolipid biosynthesis; glycosylphosphatidylinositol-anchor biosynthesis.</text>
</comment>
<dbReference type="HOGENOM" id="CLU_007676_0_0_1"/>
<dbReference type="Pfam" id="PF04987">
    <property type="entry name" value="PigN"/>
    <property type="match status" value="1"/>
</dbReference>
<evidence type="ECO:0000313" key="15">
    <source>
        <dbReference type="Proteomes" id="UP000007798"/>
    </source>
</evidence>
<dbReference type="InParanoid" id="B4NAV8"/>
<dbReference type="InterPro" id="IPR017850">
    <property type="entry name" value="Alkaline_phosphatase_core_sf"/>
</dbReference>
<dbReference type="Proteomes" id="UP000007798">
    <property type="component" value="Unassembled WGS sequence"/>
</dbReference>
<evidence type="ECO:0000256" key="10">
    <source>
        <dbReference type="ARBA" id="ARBA00023136"/>
    </source>
</evidence>
<feature type="transmembrane region" description="Helical" evidence="12">
    <location>
        <begin position="604"/>
        <end position="622"/>
    </location>
</feature>
<feature type="transmembrane region" description="Helical" evidence="12">
    <location>
        <begin position="715"/>
        <end position="733"/>
    </location>
</feature>
<keyword evidence="6 12" id="KW-0808">Transferase</keyword>
<organism evidence="14 15">
    <name type="scientific">Drosophila willistoni</name>
    <name type="common">Fruit fly</name>
    <dbReference type="NCBI Taxonomy" id="7260"/>
    <lineage>
        <taxon>Eukaryota</taxon>
        <taxon>Metazoa</taxon>
        <taxon>Ecdysozoa</taxon>
        <taxon>Arthropoda</taxon>
        <taxon>Hexapoda</taxon>
        <taxon>Insecta</taxon>
        <taxon>Pterygota</taxon>
        <taxon>Neoptera</taxon>
        <taxon>Endopterygota</taxon>
        <taxon>Diptera</taxon>
        <taxon>Brachycera</taxon>
        <taxon>Muscomorpha</taxon>
        <taxon>Ephydroidea</taxon>
        <taxon>Drosophilidae</taxon>
        <taxon>Drosophila</taxon>
        <taxon>Sophophora</taxon>
    </lineage>
</organism>
<keyword evidence="8 12" id="KW-0256">Endoplasmic reticulum</keyword>
<dbReference type="AlphaFoldDB" id="B4NAV8"/>
<evidence type="ECO:0000256" key="9">
    <source>
        <dbReference type="ARBA" id="ARBA00022989"/>
    </source>
</evidence>
<keyword evidence="7 12" id="KW-0812">Transmembrane</keyword>
<dbReference type="InterPro" id="IPR007070">
    <property type="entry name" value="GPI_EtnP_transferase_1"/>
</dbReference>
<dbReference type="InterPro" id="IPR002591">
    <property type="entry name" value="Phosphodiest/P_Trfase"/>
</dbReference>
<keyword evidence="9 12" id="KW-1133">Transmembrane helix</keyword>
<sequence>MCWIANAIVVHVLLLGYLLQIHFHSNLIENLKPQRTLRELDLEPPADRLVIFFIDGLGANTFFNNNCAAVPQIRELFLQQGLVGIIRTNVPTNSRPANVATFGGFPEDPSAIFTNFDANPTSFDTVFNRSRSTYGWGSIGVLEFFDNMPNGGVNLKFENYTDRQITLNCAADEWVSGRVKDFLAQDKNVNEVLNTTTSVFYIYLADMDMAGHIYNPKNDLYLKQLHSTQQRIRDMYDLFQEKFKDNRTVYLMTSDHGMTNFGSHGGGSFHETVVPFFFWGAGVNRKASNDGMTFTDLQLPFYQLDQIQLASLMSALIGLPPPMNNLGILPLGFLKATPKYEAQAAHLNALQLLEQVTSVLKRHGKWLSQFQKLNLKDIGHYNAQIERLFQLGCYQLAMNNSHEAAELAVECLEFYKNYYRSGLIAAMIASYLGWLYYLLLKLSNKEKKPTGGLNSSITRWLMLLGLLLVSLMLLQKIPGWTAFYLSLPIPMWILALRERPIEGRVIVAPITHTIWIGSISSLLVAAFFDRRLLWMGFVLFRCACNRQGFAQPSVKFVTWFFLVVLLGLFTMVPPSLGRRDTKLLSFSMLFALLRPLVLREHHKMRIWIINGCTLVMGAYLTYRKNDNVVVLMVFRQLAIANLAYGFICIPFSSSTTAQCRLNLIWFNLSTIYTLLSTSFESFFMQLLLMECLMSRKLNGEINLYKGCPLKNSYRYASFILLYAYLSFFGIGNLSSISSFDPNTGRLFMAGDTIIFTGFLVLLKLSIPSIVIIASMYLTCSFVRHNVREIFISLFLMADTMSLYFLLQMRSEGSWREVRYSVAHFMIAHCSIFVIMIISGISKLLLSSRELIISDTETEYNLNSLVVK</sequence>
<feature type="transmembrane region" description="Helical" evidence="12">
    <location>
        <begin position="629"/>
        <end position="652"/>
    </location>
</feature>
<dbReference type="OrthoDB" id="2748310at2759"/>
<accession>B4NAV8</accession>
<dbReference type="UniPathway" id="UPA00196"/>
<keyword evidence="15" id="KW-1185">Reference proteome</keyword>
<evidence type="ECO:0000313" key="14">
    <source>
        <dbReference type="EMBL" id="EDW80922.1"/>
    </source>
</evidence>
<protein>
    <recommendedName>
        <fullName evidence="4 12">GPI ethanolamine phosphate transferase 1</fullName>
        <ecNumber evidence="12">2.-.-.-</ecNumber>
    </recommendedName>
</protein>
<feature type="transmembrane region" description="Helical" evidence="12">
    <location>
        <begin position="477"/>
        <end position="494"/>
    </location>
</feature>
<dbReference type="Gene3D" id="3.40.720.10">
    <property type="entry name" value="Alkaline Phosphatase, subunit A"/>
    <property type="match status" value="1"/>
</dbReference>
<dbReference type="GO" id="GO:0006506">
    <property type="term" value="P:GPI anchor biosynthetic process"/>
    <property type="evidence" value="ECO:0007669"/>
    <property type="project" value="UniProtKB-UniPathway"/>
</dbReference>
<dbReference type="EMBL" id="CH964232">
    <property type="protein sequence ID" value="EDW80922.1"/>
    <property type="molecule type" value="Genomic_DNA"/>
</dbReference>
<feature type="transmembrane region" description="Helical" evidence="12">
    <location>
        <begin position="753"/>
        <end position="777"/>
    </location>
</feature>
<evidence type="ECO:0000256" key="6">
    <source>
        <dbReference type="ARBA" id="ARBA00022679"/>
    </source>
</evidence>
<dbReference type="EC" id="2.-.-.-" evidence="12"/>
<evidence type="ECO:0000256" key="8">
    <source>
        <dbReference type="ARBA" id="ARBA00022824"/>
    </source>
</evidence>
<keyword evidence="11" id="KW-0325">Glycoprotein</keyword>
<evidence type="ECO:0000256" key="2">
    <source>
        <dbReference type="ARBA" id="ARBA00004687"/>
    </source>
</evidence>
<dbReference type="PANTHER" id="PTHR12250:SF0">
    <property type="entry name" value="GPI ETHANOLAMINE PHOSPHATE TRANSFERASE 1"/>
    <property type="match status" value="1"/>
</dbReference>
<feature type="transmembrane region" description="Helical" evidence="12">
    <location>
        <begin position="789"/>
        <end position="806"/>
    </location>
</feature>
<dbReference type="PANTHER" id="PTHR12250">
    <property type="entry name" value="PHOSPHATIDYLINOSITOL GLYCAN, CLASS N"/>
    <property type="match status" value="1"/>
</dbReference>
<feature type="transmembrane region" description="Helical" evidence="12">
    <location>
        <begin position="451"/>
        <end position="471"/>
    </location>
</feature>
<evidence type="ECO:0000256" key="1">
    <source>
        <dbReference type="ARBA" id="ARBA00004477"/>
    </source>
</evidence>
<dbReference type="InterPro" id="IPR017852">
    <property type="entry name" value="GPI_EtnP_transferase_1_C"/>
</dbReference>